<evidence type="ECO:0008006" key="8">
    <source>
        <dbReference type="Google" id="ProtNLM"/>
    </source>
</evidence>
<name>A0ABN7ZCS8_9BURK</name>
<reference evidence="6 7" key="1">
    <citation type="submission" date="2021-08" db="EMBL/GenBank/DDBJ databases">
        <authorList>
            <person name="Peeters C."/>
        </authorList>
    </citation>
    <scope>NUCLEOTIDE SEQUENCE [LARGE SCALE GENOMIC DNA]</scope>
    <source>
        <strain evidence="6 7">LMG 21510</strain>
    </source>
</reference>
<evidence type="ECO:0000256" key="2">
    <source>
        <dbReference type="ARBA" id="ARBA00022692"/>
    </source>
</evidence>
<dbReference type="RefSeq" id="WP_222203166.1">
    <property type="nucleotide sequence ID" value="NZ_CAJZAH010000009.1"/>
</dbReference>
<proteinExistence type="predicted"/>
<evidence type="ECO:0000256" key="5">
    <source>
        <dbReference type="SAM" id="MobiDB-lite"/>
    </source>
</evidence>
<dbReference type="PANTHER" id="PTHR30168">
    <property type="entry name" value="PUTATIVE MEMBRANE PROTEIN YPFJ"/>
    <property type="match status" value="1"/>
</dbReference>
<feature type="region of interest" description="Disordered" evidence="5">
    <location>
        <begin position="1"/>
        <end position="20"/>
    </location>
</feature>
<dbReference type="SUPFAM" id="SSF55486">
    <property type="entry name" value="Metalloproteases ('zincins'), catalytic domain"/>
    <property type="match status" value="1"/>
</dbReference>
<sequence length="292" mass="31546">MRLDDEAESQHVEDRRGGGFGGGFGGGKTIGVGTLIVALAAAYFFGIDPTVILQGGSALQGSDPYPEASQQQQAPATDQMTVFVRKVLGNTERTWSHIFQNDLNRSYAPPTLVLFSGATPTACGTGQAAMGPFYCPADQKVYIDLSFYDELRQRFGAAGDFAQAYVIAHEIGHHVQNLLGVSDKVDSARRRVSEKQANQLSVRLELQADCLAGVWAATAQRANQQLLEPGDIEEGLRAAAAIGDDRLQRQSQGYVVPDAFTHGSSEQRVRWLRRGLESGDIAKCDAFAVKQL</sequence>
<evidence type="ECO:0000256" key="1">
    <source>
        <dbReference type="ARBA" id="ARBA00004167"/>
    </source>
</evidence>
<dbReference type="Pfam" id="PF04228">
    <property type="entry name" value="Zn_peptidase"/>
    <property type="match status" value="1"/>
</dbReference>
<keyword evidence="4" id="KW-0472">Membrane</keyword>
<evidence type="ECO:0000256" key="3">
    <source>
        <dbReference type="ARBA" id="ARBA00022989"/>
    </source>
</evidence>
<keyword evidence="7" id="KW-1185">Reference proteome</keyword>
<comment type="caution">
    <text evidence="6">The sequence shown here is derived from an EMBL/GenBank/DDBJ whole genome shotgun (WGS) entry which is preliminary data.</text>
</comment>
<accession>A0ABN7ZCS8</accession>
<keyword evidence="3" id="KW-1133">Transmembrane helix</keyword>
<feature type="compositionally biased region" description="Basic and acidic residues" evidence="5">
    <location>
        <begin position="1"/>
        <end position="17"/>
    </location>
</feature>
<dbReference type="InterPro" id="IPR007343">
    <property type="entry name" value="Uncharacterised_pept_Zn_put"/>
</dbReference>
<organism evidence="6 7">
    <name type="scientific">Cupriavidus respiraculi</name>
    <dbReference type="NCBI Taxonomy" id="195930"/>
    <lineage>
        <taxon>Bacteria</taxon>
        <taxon>Pseudomonadati</taxon>
        <taxon>Pseudomonadota</taxon>
        <taxon>Betaproteobacteria</taxon>
        <taxon>Burkholderiales</taxon>
        <taxon>Burkholderiaceae</taxon>
        <taxon>Cupriavidus</taxon>
    </lineage>
</organism>
<evidence type="ECO:0000313" key="7">
    <source>
        <dbReference type="Proteomes" id="UP000721236"/>
    </source>
</evidence>
<evidence type="ECO:0000256" key="4">
    <source>
        <dbReference type="ARBA" id="ARBA00023136"/>
    </source>
</evidence>
<gene>
    <name evidence="6" type="ORF">LMG21510_04825</name>
</gene>
<dbReference type="EMBL" id="CAJZAH010000009">
    <property type="protein sequence ID" value="CAG9183424.1"/>
    <property type="molecule type" value="Genomic_DNA"/>
</dbReference>
<protein>
    <recommendedName>
        <fullName evidence="8">Metalloprotease</fullName>
    </recommendedName>
</protein>
<keyword evidence="2" id="KW-0812">Transmembrane</keyword>
<dbReference type="PANTHER" id="PTHR30168:SF0">
    <property type="entry name" value="INNER MEMBRANE PROTEIN"/>
    <property type="match status" value="1"/>
</dbReference>
<evidence type="ECO:0000313" key="6">
    <source>
        <dbReference type="EMBL" id="CAG9183424.1"/>
    </source>
</evidence>
<comment type="subcellular location">
    <subcellularLocation>
        <location evidence="1">Membrane</location>
        <topology evidence="1">Single-pass membrane protein</topology>
    </subcellularLocation>
</comment>
<dbReference type="Proteomes" id="UP000721236">
    <property type="component" value="Unassembled WGS sequence"/>
</dbReference>